<organism evidence="1 2">
    <name type="scientific">Mycena metata</name>
    <dbReference type="NCBI Taxonomy" id="1033252"/>
    <lineage>
        <taxon>Eukaryota</taxon>
        <taxon>Fungi</taxon>
        <taxon>Dikarya</taxon>
        <taxon>Basidiomycota</taxon>
        <taxon>Agaricomycotina</taxon>
        <taxon>Agaricomycetes</taxon>
        <taxon>Agaricomycetidae</taxon>
        <taxon>Agaricales</taxon>
        <taxon>Marasmiineae</taxon>
        <taxon>Mycenaceae</taxon>
        <taxon>Mycena</taxon>
    </lineage>
</organism>
<dbReference type="AlphaFoldDB" id="A0AAD7HPS1"/>
<dbReference type="EMBL" id="JARKIB010000194">
    <property type="protein sequence ID" value="KAJ7725490.1"/>
    <property type="molecule type" value="Genomic_DNA"/>
</dbReference>
<comment type="caution">
    <text evidence="1">The sequence shown here is derived from an EMBL/GenBank/DDBJ whole genome shotgun (WGS) entry which is preliminary data.</text>
</comment>
<reference evidence="1" key="1">
    <citation type="submission" date="2023-03" db="EMBL/GenBank/DDBJ databases">
        <title>Massive genome expansion in bonnet fungi (Mycena s.s.) driven by repeated elements and novel gene families across ecological guilds.</title>
        <authorList>
            <consortium name="Lawrence Berkeley National Laboratory"/>
            <person name="Harder C.B."/>
            <person name="Miyauchi S."/>
            <person name="Viragh M."/>
            <person name="Kuo A."/>
            <person name="Thoen E."/>
            <person name="Andreopoulos B."/>
            <person name="Lu D."/>
            <person name="Skrede I."/>
            <person name="Drula E."/>
            <person name="Henrissat B."/>
            <person name="Morin E."/>
            <person name="Kohler A."/>
            <person name="Barry K."/>
            <person name="LaButti K."/>
            <person name="Morin E."/>
            <person name="Salamov A."/>
            <person name="Lipzen A."/>
            <person name="Mereny Z."/>
            <person name="Hegedus B."/>
            <person name="Baldrian P."/>
            <person name="Stursova M."/>
            <person name="Weitz H."/>
            <person name="Taylor A."/>
            <person name="Grigoriev I.V."/>
            <person name="Nagy L.G."/>
            <person name="Martin F."/>
            <person name="Kauserud H."/>
        </authorList>
    </citation>
    <scope>NUCLEOTIDE SEQUENCE</scope>
    <source>
        <strain evidence="1">CBHHK182m</strain>
    </source>
</reference>
<name>A0AAD7HPS1_9AGAR</name>
<sequence length="225" mass="23890">MYVLRIGGAACGYGYGEGRTGGERMGEGVDGEVRRRRHGAQTRFAPACICGPGDSTHAHGGRAAAVSARAHTVFAPDGVGARKRHLVHGAGYVVRRCTEKGTTTMEWQGRGCGCGCGWRGCGGNVPQERVRRECAAAPILVRPAQTRSARPHVCVGTRGNSTRTTKAWQRHLHAHGARAGVSGRKRHPVDSARCTRLGARAWCVVRRCTRGRTRGTGTATATAAQ</sequence>
<evidence type="ECO:0000313" key="1">
    <source>
        <dbReference type="EMBL" id="KAJ7725490.1"/>
    </source>
</evidence>
<accession>A0AAD7HPS1</accession>
<evidence type="ECO:0000313" key="2">
    <source>
        <dbReference type="Proteomes" id="UP001215598"/>
    </source>
</evidence>
<keyword evidence="2" id="KW-1185">Reference proteome</keyword>
<gene>
    <name evidence="1" type="ORF">B0H16DRAFT_280871</name>
</gene>
<protein>
    <submittedName>
        <fullName evidence="1">Uncharacterized protein</fullName>
    </submittedName>
</protein>
<proteinExistence type="predicted"/>
<dbReference type="Proteomes" id="UP001215598">
    <property type="component" value="Unassembled WGS sequence"/>
</dbReference>